<accession>A0A094YJ57</accession>
<dbReference type="InterPro" id="IPR001173">
    <property type="entry name" value="Glyco_trans_2-like"/>
</dbReference>
<keyword evidence="2 5" id="KW-0328">Glycosyltransferase</keyword>
<name>A0A094YJ57_9PROT</name>
<comment type="caution">
    <text evidence="5">The sequence shown here is derived from an EMBL/GenBank/DDBJ whole genome shotgun (WGS) entry which is preliminary data.</text>
</comment>
<protein>
    <submittedName>
        <fullName evidence="5">Alpha-L-Rha alpha-1,3-L-rhamnosyltransferase</fullName>
        <ecNumber evidence="5">2.4.1.-</ecNumber>
    </submittedName>
</protein>
<dbReference type="InterPro" id="IPR050834">
    <property type="entry name" value="Glycosyltransf_2"/>
</dbReference>
<dbReference type="SUPFAM" id="SSF53448">
    <property type="entry name" value="Nucleotide-diphospho-sugar transferases"/>
    <property type="match status" value="1"/>
</dbReference>
<evidence type="ECO:0000256" key="1">
    <source>
        <dbReference type="ARBA" id="ARBA00006739"/>
    </source>
</evidence>
<dbReference type="InterPro" id="IPR029044">
    <property type="entry name" value="Nucleotide-diphossugar_trans"/>
</dbReference>
<evidence type="ECO:0000256" key="2">
    <source>
        <dbReference type="ARBA" id="ARBA00022676"/>
    </source>
</evidence>
<dbReference type="EC" id="2.4.1.-" evidence="5"/>
<evidence type="ECO:0000256" key="3">
    <source>
        <dbReference type="ARBA" id="ARBA00022679"/>
    </source>
</evidence>
<gene>
    <name evidence="5" type="ORF">AtDm6_3671</name>
</gene>
<proteinExistence type="inferred from homology"/>
<evidence type="ECO:0000313" key="5">
    <source>
        <dbReference type="EMBL" id="KGB20664.1"/>
    </source>
</evidence>
<dbReference type="Pfam" id="PF00535">
    <property type="entry name" value="Glycos_transf_2"/>
    <property type="match status" value="1"/>
</dbReference>
<feature type="domain" description="Glycosyltransferase 2-like" evidence="4">
    <location>
        <begin position="28"/>
        <end position="140"/>
    </location>
</feature>
<keyword evidence="3 5" id="KW-0808">Transferase</keyword>
<dbReference type="STRING" id="104102.AtDm6_3671"/>
<dbReference type="PANTHER" id="PTHR43685">
    <property type="entry name" value="GLYCOSYLTRANSFERASE"/>
    <property type="match status" value="1"/>
</dbReference>
<dbReference type="AlphaFoldDB" id="A0A094YJ57"/>
<dbReference type="CDD" id="cd04196">
    <property type="entry name" value="GT_2_like_d"/>
    <property type="match status" value="1"/>
</dbReference>
<comment type="similarity">
    <text evidence="1">Belongs to the glycosyltransferase 2 family.</text>
</comment>
<keyword evidence="6" id="KW-1185">Reference proteome</keyword>
<evidence type="ECO:0000313" key="6">
    <source>
        <dbReference type="Proteomes" id="UP000029448"/>
    </source>
</evidence>
<dbReference type="Gene3D" id="3.90.550.10">
    <property type="entry name" value="Spore Coat Polysaccharide Biosynthesis Protein SpsA, Chain A"/>
    <property type="match status" value="1"/>
</dbReference>
<evidence type="ECO:0000259" key="4">
    <source>
        <dbReference type="Pfam" id="PF00535"/>
    </source>
</evidence>
<dbReference type="Proteomes" id="UP000029448">
    <property type="component" value="Unassembled WGS sequence"/>
</dbReference>
<sequence>MQDNSQSSMPGRLFPAQSGLSEGPVAILLSLYNGATYLSEQLASLEGQTHTNWVLYWRDDGSTDTTLTLMQRFSQKLGTRCILVTPHNGRHLGVTASYSKLLAAVPPHVPVAFCDQDDVWLPDKLARGLKALAALPATHAALYCARQTLTDKNLTPLGLSPRLPASTSFLAALTQNIATGCTIMLSPAACDLLKKAMPASPHILHDWWAYLLVAGAGGNILTDNHPVLLYRQHGQNAVGAPARFLQRAMGALRRGPSLFMDIFRANTLYLLSRQTLLTPENQESLHTIHKGLRHGWHGVAARFSLLREMEQLRRHEKLEQLVFRLWFLLG</sequence>
<organism evidence="5 6">
    <name type="scientific">Acetobacter tropicalis</name>
    <dbReference type="NCBI Taxonomy" id="104102"/>
    <lineage>
        <taxon>Bacteria</taxon>
        <taxon>Pseudomonadati</taxon>
        <taxon>Pseudomonadota</taxon>
        <taxon>Alphaproteobacteria</taxon>
        <taxon>Acetobacterales</taxon>
        <taxon>Acetobacteraceae</taxon>
        <taxon>Acetobacter</taxon>
    </lineage>
</organism>
<reference evidence="5 6" key="1">
    <citation type="submission" date="2014-06" db="EMBL/GenBank/DDBJ databases">
        <title>Functional and comparative genomic analyses of the Drosophila gut microbiota identify candidate symbiosis factors.</title>
        <authorList>
            <person name="Newell P.D."/>
            <person name="Chaston J.M."/>
            <person name="Douglas A.E."/>
        </authorList>
    </citation>
    <scope>NUCLEOTIDE SEQUENCE [LARGE SCALE GENOMIC DNA]</scope>
    <source>
        <strain evidence="5 6">DmCS_006</strain>
    </source>
</reference>
<dbReference type="PATRIC" id="fig|104102.7.peg.3616"/>
<dbReference type="GO" id="GO:0016757">
    <property type="term" value="F:glycosyltransferase activity"/>
    <property type="evidence" value="ECO:0007669"/>
    <property type="project" value="UniProtKB-KW"/>
</dbReference>
<dbReference type="EMBL" id="JOKM01000123">
    <property type="protein sequence ID" value="KGB20664.1"/>
    <property type="molecule type" value="Genomic_DNA"/>
</dbReference>
<dbReference type="PANTHER" id="PTHR43685:SF5">
    <property type="entry name" value="GLYCOSYLTRANSFERASE EPSE-RELATED"/>
    <property type="match status" value="1"/>
</dbReference>